<protein>
    <recommendedName>
        <fullName evidence="8">RDD domain-containing protein</fullName>
    </recommendedName>
</protein>
<dbReference type="EMBL" id="BIMR01000176">
    <property type="protein sequence ID" value="GCE77149.1"/>
    <property type="molecule type" value="Genomic_DNA"/>
</dbReference>
<dbReference type="RefSeq" id="WP_130781753.1">
    <property type="nucleotide sequence ID" value="NZ_BIMR01000176.1"/>
</dbReference>
<evidence type="ECO:0000313" key="10">
    <source>
        <dbReference type="Proteomes" id="UP000289954"/>
    </source>
</evidence>
<feature type="transmembrane region" description="Helical" evidence="7">
    <location>
        <begin position="187"/>
        <end position="206"/>
    </location>
</feature>
<dbReference type="AlphaFoldDB" id="A0A402DSM8"/>
<dbReference type="InterPro" id="IPR010432">
    <property type="entry name" value="RDD"/>
</dbReference>
<evidence type="ECO:0000256" key="1">
    <source>
        <dbReference type="ARBA" id="ARBA00004651"/>
    </source>
</evidence>
<dbReference type="GO" id="GO:0005886">
    <property type="term" value="C:plasma membrane"/>
    <property type="evidence" value="ECO:0007669"/>
    <property type="project" value="UniProtKB-SubCell"/>
</dbReference>
<reference evidence="9 10" key="1">
    <citation type="submission" date="2019-01" db="EMBL/GenBank/DDBJ databases">
        <title>Draft genome sequence of Cellulomonas takizawaensis strain TKZ-21.</title>
        <authorList>
            <person name="Yamamura H."/>
            <person name="Hayashi T."/>
            <person name="Hamada M."/>
            <person name="Serisawa Y."/>
            <person name="Matsuyama K."/>
            <person name="Nakagawa Y."/>
            <person name="Otoguro M."/>
            <person name="Yanagida F."/>
            <person name="Hayakawa M."/>
        </authorList>
    </citation>
    <scope>NUCLEOTIDE SEQUENCE [LARGE SCALE GENOMIC DNA]</scope>
    <source>
        <strain evidence="9 10">NBRC12680</strain>
    </source>
</reference>
<evidence type="ECO:0000259" key="8">
    <source>
        <dbReference type="Pfam" id="PF06271"/>
    </source>
</evidence>
<dbReference type="OrthoDB" id="9793824at2"/>
<keyword evidence="5 7" id="KW-0472">Membrane</keyword>
<dbReference type="Pfam" id="PF06271">
    <property type="entry name" value="RDD"/>
    <property type="match status" value="1"/>
</dbReference>
<feature type="transmembrane region" description="Helical" evidence="7">
    <location>
        <begin position="69"/>
        <end position="89"/>
    </location>
</feature>
<dbReference type="InterPro" id="IPR051791">
    <property type="entry name" value="Pra-immunoreactive"/>
</dbReference>
<keyword evidence="10" id="KW-1185">Reference proteome</keyword>
<keyword evidence="4 7" id="KW-1133">Transmembrane helix</keyword>
<evidence type="ECO:0000256" key="5">
    <source>
        <dbReference type="ARBA" id="ARBA00023136"/>
    </source>
</evidence>
<keyword evidence="3 7" id="KW-0812">Transmembrane</keyword>
<evidence type="ECO:0000256" key="3">
    <source>
        <dbReference type="ARBA" id="ARBA00022692"/>
    </source>
</evidence>
<dbReference type="Proteomes" id="UP000289954">
    <property type="component" value="Unassembled WGS sequence"/>
</dbReference>
<feature type="transmembrane region" description="Helical" evidence="7">
    <location>
        <begin position="30"/>
        <end position="49"/>
    </location>
</feature>
<dbReference type="PANTHER" id="PTHR36115:SF6">
    <property type="entry name" value="PROLINE-RICH ANTIGEN HOMOLOG"/>
    <property type="match status" value="1"/>
</dbReference>
<feature type="region of interest" description="Disordered" evidence="6">
    <location>
        <begin position="164"/>
        <end position="186"/>
    </location>
</feature>
<comment type="subcellular location">
    <subcellularLocation>
        <location evidence="1">Cell membrane</location>
        <topology evidence="1">Multi-pass membrane protein</topology>
    </subcellularLocation>
</comment>
<evidence type="ECO:0000256" key="2">
    <source>
        <dbReference type="ARBA" id="ARBA00022475"/>
    </source>
</evidence>
<comment type="caution">
    <text evidence="9">The sequence shown here is derived from an EMBL/GenBank/DDBJ whole genome shotgun (WGS) entry which is preliminary data.</text>
</comment>
<feature type="domain" description="RDD" evidence="8">
    <location>
        <begin position="23"/>
        <end position="153"/>
    </location>
</feature>
<dbReference type="PANTHER" id="PTHR36115">
    <property type="entry name" value="PROLINE-RICH ANTIGEN HOMOLOG-RELATED"/>
    <property type="match status" value="1"/>
</dbReference>
<name>A0A402DSM8_9CELL</name>
<evidence type="ECO:0000256" key="7">
    <source>
        <dbReference type="SAM" id="Phobius"/>
    </source>
</evidence>
<gene>
    <name evidence="9" type="ORF">CBZ_22050</name>
</gene>
<evidence type="ECO:0000256" key="6">
    <source>
        <dbReference type="SAM" id="MobiDB-lite"/>
    </source>
</evidence>
<evidence type="ECO:0000256" key="4">
    <source>
        <dbReference type="ARBA" id="ARBA00022989"/>
    </source>
</evidence>
<keyword evidence="2" id="KW-1003">Cell membrane</keyword>
<accession>A0A402DSM8</accession>
<evidence type="ECO:0000313" key="9">
    <source>
        <dbReference type="EMBL" id="GCE77149.1"/>
    </source>
</evidence>
<organism evidence="9 10">
    <name type="scientific">Cellulomonas biazotea</name>
    <dbReference type="NCBI Taxonomy" id="1709"/>
    <lineage>
        <taxon>Bacteria</taxon>
        <taxon>Bacillati</taxon>
        <taxon>Actinomycetota</taxon>
        <taxon>Actinomycetes</taxon>
        <taxon>Micrococcales</taxon>
        <taxon>Cellulomonadaceae</taxon>
        <taxon>Cellulomonas</taxon>
    </lineage>
</organism>
<sequence>MTAAVETTDGVDDLDAVAVRPPLAPWWRRAVAALLDATVVGAATFVAVGPGGWPWEWSVVLGGSSGSTALPHAGVLVAVVAGVVVLLALQAWTGATPGKRVVGVVVVRESDGRPAGPVRTAARTAAHALDLVLLVGFLRPVWDERRRTFADSLCATDVRVARQVPGRRDAHGRRRGDAPQGRRRRGVATTAVAALVCGGSVALAAVSSTSSTPEVAQACGLDDRPMGEDPPIATVEVRVPATVRQTRLGLSRHVSPPAVATVTWVVADQEVAADGTRLSVRLLTAAGDEVAELGGTVEGGTLVPDEGAVLGGLTLPVPWSALRAAGPDGTWDAGVGTPSVRAALCGGPLAPS</sequence>
<proteinExistence type="predicted"/>